<comment type="caution">
    <text evidence="2">The sequence shown here is derived from an EMBL/GenBank/DDBJ whole genome shotgun (WGS) entry which is preliminary data.</text>
</comment>
<keyword evidence="3" id="KW-1185">Reference proteome</keyword>
<gene>
    <name evidence="2" type="ORF">ACHAW5_003324</name>
</gene>
<protein>
    <submittedName>
        <fullName evidence="2">Uncharacterized protein</fullName>
    </submittedName>
</protein>
<evidence type="ECO:0000256" key="1">
    <source>
        <dbReference type="SAM" id="MobiDB-lite"/>
    </source>
</evidence>
<feature type="compositionally biased region" description="Basic and acidic residues" evidence="1">
    <location>
        <begin position="1"/>
        <end position="12"/>
    </location>
</feature>
<feature type="region of interest" description="Disordered" evidence="1">
    <location>
        <begin position="1"/>
        <end position="22"/>
    </location>
</feature>
<accession>A0ABD3QBS0</accession>
<evidence type="ECO:0000313" key="2">
    <source>
        <dbReference type="EMBL" id="KAL3797605.1"/>
    </source>
</evidence>
<dbReference type="Proteomes" id="UP001530315">
    <property type="component" value="Unassembled WGS sequence"/>
</dbReference>
<proteinExistence type="predicted"/>
<dbReference type="AlphaFoldDB" id="A0ABD3QBS0"/>
<organism evidence="2 3">
    <name type="scientific">Stephanodiscus triporus</name>
    <dbReference type="NCBI Taxonomy" id="2934178"/>
    <lineage>
        <taxon>Eukaryota</taxon>
        <taxon>Sar</taxon>
        <taxon>Stramenopiles</taxon>
        <taxon>Ochrophyta</taxon>
        <taxon>Bacillariophyta</taxon>
        <taxon>Coscinodiscophyceae</taxon>
        <taxon>Thalassiosirophycidae</taxon>
        <taxon>Stephanodiscales</taxon>
        <taxon>Stephanodiscaceae</taxon>
        <taxon>Stephanodiscus</taxon>
    </lineage>
</organism>
<reference evidence="2 3" key="1">
    <citation type="submission" date="2024-10" db="EMBL/GenBank/DDBJ databases">
        <title>Updated reference genomes for cyclostephanoid diatoms.</title>
        <authorList>
            <person name="Roberts W.R."/>
            <person name="Alverson A.J."/>
        </authorList>
    </citation>
    <scope>NUCLEOTIDE SEQUENCE [LARGE SCALE GENOMIC DNA]</scope>
    <source>
        <strain evidence="2 3">AJA276-08</strain>
    </source>
</reference>
<dbReference type="EMBL" id="JALLAZ020000343">
    <property type="protein sequence ID" value="KAL3797605.1"/>
    <property type="molecule type" value="Genomic_DNA"/>
</dbReference>
<evidence type="ECO:0000313" key="3">
    <source>
        <dbReference type="Proteomes" id="UP001530315"/>
    </source>
</evidence>
<sequence length="97" mass="10768">MAIDPNNEKDGGDNDTDENSFDQKIENLLDKPFFDPYAPSNDDNWFANLVRNDYDSAEALYAGAVVIFGVIVSQELLKIVKYGGENATFNPGDGRLF</sequence>
<name>A0ABD3QBS0_9STRA</name>